<keyword evidence="3" id="KW-0274">FAD</keyword>
<organism evidence="8 9">
    <name type="scientific">Geranomyces variabilis</name>
    <dbReference type="NCBI Taxonomy" id="109894"/>
    <lineage>
        <taxon>Eukaryota</taxon>
        <taxon>Fungi</taxon>
        <taxon>Fungi incertae sedis</taxon>
        <taxon>Chytridiomycota</taxon>
        <taxon>Chytridiomycota incertae sedis</taxon>
        <taxon>Chytridiomycetes</taxon>
        <taxon>Spizellomycetales</taxon>
        <taxon>Powellomycetaceae</taxon>
        <taxon>Geranomyces</taxon>
    </lineage>
</organism>
<name>A0AAD5TD89_9FUNG</name>
<dbReference type="PANTHER" id="PTHR43004">
    <property type="entry name" value="TRK SYSTEM POTASSIUM UPTAKE PROTEIN"/>
    <property type="match status" value="1"/>
</dbReference>
<dbReference type="GO" id="GO:0071949">
    <property type="term" value="F:FAD binding"/>
    <property type="evidence" value="ECO:0007669"/>
    <property type="project" value="InterPro"/>
</dbReference>
<evidence type="ECO:0000313" key="9">
    <source>
        <dbReference type="Proteomes" id="UP001212152"/>
    </source>
</evidence>
<dbReference type="Gene3D" id="3.30.9.10">
    <property type="entry name" value="D-Amino Acid Oxidase, subunit A, domain 2"/>
    <property type="match status" value="1"/>
</dbReference>
<dbReference type="SUPFAM" id="SSF52833">
    <property type="entry name" value="Thioredoxin-like"/>
    <property type="match status" value="1"/>
</dbReference>
<dbReference type="SUPFAM" id="SSF51905">
    <property type="entry name" value="FAD/NAD(P)-binding domain"/>
    <property type="match status" value="1"/>
</dbReference>
<comment type="similarity">
    <text evidence="1">Belongs to the PheA/TfdB FAD monooxygenase family.</text>
</comment>
<reference evidence="8" key="1">
    <citation type="submission" date="2020-05" db="EMBL/GenBank/DDBJ databases">
        <title>Phylogenomic resolution of chytrid fungi.</title>
        <authorList>
            <person name="Stajich J.E."/>
            <person name="Amses K."/>
            <person name="Simmons R."/>
            <person name="Seto K."/>
            <person name="Myers J."/>
            <person name="Bonds A."/>
            <person name="Quandt C.A."/>
            <person name="Barry K."/>
            <person name="Liu P."/>
            <person name="Grigoriev I."/>
            <person name="Longcore J.E."/>
            <person name="James T.Y."/>
        </authorList>
    </citation>
    <scope>NUCLEOTIDE SEQUENCE</scope>
    <source>
        <strain evidence="8">JEL0379</strain>
    </source>
</reference>
<dbReference type="PRINTS" id="PR00420">
    <property type="entry name" value="RNGMNOXGNASE"/>
</dbReference>
<dbReference type="InterPro" id="IPR050641">
    <property type="entry name" value="RIFMO-like"/>
</dbReference>
<dbReference type="SUPFAM" id="SSF54373">
    <property type="entry name" value="FAD-linked reductases, C-terminal domain"/>
    <property type="match status" value="1"/>
</dbReference>
<evidence type="ECO:0000256" key="5">
    <source>
        <dbReference type="SAM" id="MobiDB-lite"/>
    </source>
</evidence>
<evidence type="ECO:0000259" key="7">
    <source>
        <dbReference type="Pfam" id="PF07976"/>
    </source>
</evidence>
<dbReference type="PANTHER" id="PTHR43004:SF5">
    <property type="entry name" value="FAD-BINDING DOMAIN-CONTAINING PROTEIN"/>
    <property type="match status" value="1"/>
</dbReference>
<dbReference type="Proteomes" id="UP001212152">
    <property type="component" value="Unassembled WGS sequence"/>
</dbReference>
<gene>
    <name evidence="8" type="ORF">HDU87_000628</name>
</gene>
<evidence type="ECO:0000259" key="6">
    <source>
        <dbReference type="Pfam" id="PF01494"/>
    </source>
</evidence>
<evidence type="ECO:0000256" key="4">
    <source>
        <dbReference type="ARBA" id="ARBA00023002"/>
    </source>
</evidence>
<dbReference type="InterPro" id="IPR038220">
    <property type="entry name" value="PHOX_C_sf"/>
</dbReference>
<feature type="domain" description="FAD-binding" evidence="6">
    <location>
        <begin position="33"/>
        <end position="376"/>
    </location>
</feature>
<dbReference type="InterPro" id="IPR036249">
    <property type="entry name" value="Thioredoxin-like_sf"/>
</dbReference>
<keyword evidence="2" id="KW-0285">Flavoprotein</keyword>
<protein>
    <submittedName>
        <fullName evidence="8">Uncharacterized protein</fullName>
    </submittedName>
</protein>
<sequence>MAPSVSSHTSVLSPPQPDEQSVPTVASADLTPDVLVVGAGPVGLTSALLLSRFGFKLRIIDVSSGPCENGRAGGIQPRTLELLDQMGLLDKLLALGGVRQRQRYTYVDGKLSGVLRVVPDDQKGILEYDYTLLLGQQYVEAVILEALAAEGVTVERRVTLTQLQRPTADQPLSVTLENFGTGVTTHLSPTYLVACDGAHSTCRKQLGIAFPGKSTSLTFGLIDAFVESDIPTPREGSFLQSARGIIQAVPRENGMTRLYARMDGSLRCEDVGQDDVIAQVHRLAAPFKIKIDRVKWWAKYGIGQRVAESYSADDRIFLCGDACHTHSPAAAQGMNTGMGDAINLCWKLYWRHHGPASNYLLASYESERQPVANTLISIDKELAAVSASYGLRDDDATCELAARNVSVIYQHRPFLTGLGIGYQPNLLCGDTAAAPNARPNHRPPNVKLFRHLDQVETTLFKAVAPLGPRFQAVVFTGLVKDEVSAYLEALNAYLLNDRLAVARLRVTYVSPTRIFLPKHLTRQPALYYDGLVNDDPQAPAHVAYGVNMHTGAVVILRPDGLVACSAILADAPRAIEKYFSGIFAPLKV</sequence>
<proteinExistence type="inferred from homology"/>
<evidence type="ECO:0000256" key="2">
    <source>
        <dbReference type="ARBA" id="ARBA00022630"/>
    </source>
</evidence>
<dbReference type="GO" id="GO:0016709">
    <property type="term" value="F:oxidoreductase activity, acting on paired donors, with incorporation or reduction of molecular oxygen, NAD(P)H as one donor, and incorporation of one atom of oxygen"/>
    <property type="evidence" value="ECO:0007669"/>
    <property type="project" value="UniProtKB-ARBA"/>
</dbReference>
<dbReference type="Gene3D" id="3.40.30.20">
    <property type="match status" value="1"/>
</dbReference>
<evidence type="ECO:0000256" key="3">
    <source>
        <dbReference type="ARBA" id="ARBA00022827"/>
    </source>
</evidence>
<evidence type="ECO:0000256" key="1">
    <source>
        <dbReference type="ARBA" id="ARBA00007801"/>
    </source>
</evidence>
<comment type="caution">
    <text evidence="8">The sequence shown here is derived from an EMBL/GenBank/DDBJ whole genome shotgun (WGS) entry which is preliminary data.</text>
</comment>
<dbReference type="InterPro" id="IPR002938">
    <property type="entry name" value="FAD-bd"/>
</dbReference>
<dbReference type="InterPro" id="IPR012941">
    <property type="entry name" value="Phe_hydrox_C_dim_dom"/>
</dbReference>
<keyword evidence="4" id="KW-0560">Oxidoreductase</keyword>
<dbReference type="Pfam" id="PF01494">
    <property type="entry name" value="FAD_binding_3"/>
    <property type="match status" value="1"/>
</dbReference>
<dbReference type="InterPro" id="IPR036188">
    <property type="entry name" value="FAD/NAD-bd_sf"/>
</dbReference>
<feature type="region of interest" description="Disordered" evidence="5">
    <location>
        <begin position="1"/>
        <end position="24"/>
    </location>
</feature>
<feature type="domain" description="Phenol hydroxylase-like C-terminal dimerisation" evidence="7">
    <location>
        <begin position="525"/>
        <end position="584"/>
    </location>
</feature>
<accession>A0AAD5TD89</accession>
<keyword evidence="9" id="KW-1185">Reference proteome</keyword>
<dbReference type="Pfam" id="PF07976">
    <property type="entry name" value="Phe_hydrox_dim"/>
    <property type="match status" value="1"/>
</dbReference>
<dbReference type="EMBL" id="JADGJQ010000107">
    <property type="protein sequence ID" value="KAJ3169406.1"/>
    <property type="molecule type" value="Genomic_DNA"/>
</dbReference>
<dbReference type="AlphaFoldDB" id="A0AAD5TD89"/>
<evidence type="ECO:0000313" key="8">
    <source>
        <dbReference type="EMBL" id="KAJ3169406.1"/>
    </source>
</evidence>
<dbReference type="Gene3D" id="3.50.50.60">
    <property type="entry name" value="FAD/NAD(P)-binding domain"/>
    <property type="match status" value="1"/>
</dbReference>